<organism evidence="1 2">
    <name type="scientific">Candidatus Hakubella thermalkaliphila</name>
    <dbReference type="NCBI Taxonomy" id="2754717"/>
    <lineage>
        <taxon>Bacteria</taxon>
        <taxon>Bacillati</taxon>
        <taxon>Actinomycetota</taxon>
        <taxon>Actinomycetota incertae sedis</taxon>
        <taxon>Candidatus Hakubellales</taxon>
        <taxon>Candidatus Hakubellaceae</taxon>
        <taxon>Candidatus Hakubella</taxon>
    </lineage>
</organism>
<gene>
    <name evidence="1" type="ORF">HKBW3S47_01382</name>
</gene>
<evidence type="ECO:0000313" key="1">
    <source>
        <dbReference type="EMBL" id="GFP39684.1"/>
    </source>
</evidence>
<dbReference type="Proteomes" id="UP000569018">
    <property type="component" value="Unassembled WGS sequence"/>
</dbReference>
<proteinExistence type="predicted"/>
<sequence>MGEDEPELISGGGEAVLEQLRDGSRRHGSDLLSGFLSVDGIIILDAVQGWGAWSQRSSAVG</sequence>
<dbReference type="EMBL" id="BLSD01000076">
    <property type="protein sequence ID" value="GFP39684.1"/>
    <property type="molecule type" value="Genomic_DNA"/>
</dbReference>
<comment type="caution">
    <text evidence="1">The sequence shown here is derived from an EMBL/GenBank/DDBJ whole genome shotgun (WGS) entry which is preliminary data.</text>
</comment>
<reference evidence="1 2" key="1">
    <citation type="journal article" date="2020" name="Front. Microbiol.">
        <title>Single-cell genomics of novel Actinobacteria with the Wood-Ljungdahl pathway discovered in a serpentinizing system.</title>
        <authorList>
            <person name="Merino N."/>
            <person name="Kawai M."/>
            <person name="Boyd E.S."/>
            <person name="Colman D.R."/>
            <person name="McGlynn S.E."/>
            <person name="Nealson K.H."/>
            <person name="Kurokawa K."/>
            <person name="Hongoh Y."/>
        </authorList>
    </citation>
    <scope>NUCLEOTIDE SEQUENCE [LARGE SCALE GENOMIC DNA]</scope>
    <source>
        <strain evidence="1 2">S47</strain>
    </source>
</reference>
<dbReference type="AlphaFoldDB" id="A0A6V8Q6H7"/>
<name>A0A6V8Q6H7_9ACTN</name>
<evidence type="ECO:0000313" key="2">
    <source>
        <dbReference type="Proteomes" id="UP000569018"/>
    </source>
</evidence>
<protein>
    <submittedName>
        <fullName evidence="1">Uncharacterized protein</fullName>
    </submittedName>
</protein>
<accession>A0A6V8Q6H7</accession>